<name>F3PT29_9BACE</name>
<dbReference type="EMBL" id="AFBN01000033">
    <property type="protein sequence ID" value="EGF57289.1"/>
    <property type="molecule type" value="Genomic_DNA"/>
</dbReference>
<evidence type="ECO:0000313" key="2">
    <source>
        <dbReference type="Proteomes" id="UP000003416"/>
    </source>
</evidence>
<organism evidence="1 2">
    <name type="scientific">Bacteroides fluxus YIT 12057</name>
    <dbReference type="NCBI Taxonomy" id="763034"/>
    <lineage>
        <taxon>Bacteria</taxon>
        <taxon>Pseudomonadati</taxon>
        <taxon>Bacteroidota</taxon>
        <taxon>Bacteroidia</taxon>
        <taxon>Bacteroidales</taxon>
        <taxon>Bacteroidaceae</taxon>
        <taxon>Bacteroides</taxon>
    </lineage>
</organism>
<proteinExistence type="predicted"/>
<dbReference type="STRING" id="763034.HMPREF9446_01895"/>
<gene>
    <name evidence="1" type="ORF">HMPREF9446_01895</name>
</gene>
<sequence>MTRFIVPVCRQDSYKYTSFFDKTFTGILFFNEACRQWLFLFCNVCGCRTGWFSFLFD</sequence>
<dbReference type="HOGENOM" id="CLU_2986961_0_0_10"/>
<comment type="caution">
    <text evidence="1">The sequence shown here is derived from an EMBL/GenBank/DDBJ whole genome shotgun (WGS) entry which is preliminary data.</text>
</comment>
<dbReference type="AlphaFoldDB" id="F3PT29"/>
<dbReference type="Proteomes" id="UP000003416">
    <property type="component" value="Unassembled WGS sequence"/>
</dbReference>
<reference evidence="1 2" key="1">
    <citation type="submission" date="2011-02" db="EMBL/GenBank/DDBJ databases">
        <authorList>
            <person name="Weinstock G."/>
            <person name="Sodergren E."/>
            <person name="Clifton S."/>
            <person name="Fulton L."/>
            <person name="Fulton B."/>
            <person name="Courtney L."/>
            <person name="Fronick C."/>
            <person name="Harrison M."/>
            <person name="Strong C."/>
            <person name="Farmer C."/>
            <person name="Delahaunty K."/>
            <person name="Markovic C."/>
            <person name="Hall O."/>
            <person name="Minx P."/>
            <person name="Tomlinson C."/>
            <person name="Mitreva M."/>
            <person name="Hou S."/>
            <person name="Chen J."/>
            <person name="Wollam A."/>
            <person name="Pepin K.H."/>
            <person name="Johnson M."/>
            <person name="Bhonagiri V."/>
            <person name="Zhang X."/>
            <person name="Suruliraj S."/>
            <person name="Warren W."/>
            <person name="Chinwalla A."/>
            <person name="Mardis E.R."/>
            <person name="Wilson R.K."/>
        </authorList>
    </citation>
    <scope>NUCLEOTIDE SEQUENCE [LARGE SCALE GENOMIC DNA]</scope>
    <source>
        <strain evidence="1 2">YIT 12057</strain>
    </source>
</reference>
<accession>F3PT29</accession>
<evidence type="ECO:0000313" key="1">
    <source>
        <dbReference type="EMBL" id="EGF57289.1"/>
    </source>
</evidence>
<protein>
    <submittedName>
        <fullName evidence="1">Uncharacterized protein</fullName>
    </submittedName>
</protein>
<keyword evidence="2" id="KW-1185">Reference proteome</keyword>